<evidence type="ECO:0008006" key="3">
    <source>
        <dbReference type="Google" id="ProtNLM"/>
    </source>
</evidence>
<accession>A0ABS6DXP0</accession>
<keyword evidence="2" id="KW-1185">Reference proteome</keyword>
<dbReference type="RefSeq" id="WP_216569733.1">
    <property type="nucleotide sequence ID" value="NZ_JAHLOQ010000022.1"/>
</dbReference>
<proteinExistence type="predicted"/>
<dbReference type="EMBL" id="JAHLOQ010000022">
    <property type="protein sequence ID" value="MBU5336515.1"/>
    <property type="molecule type" value="Genomic_DNA"/>
</dbReference>
<sequence length="275" mass="32345">MKKILFVTDLYYEAKGRLYYEEDLFLTGELRKDFNLVICNPKDMNNFNEEFDLTIFRNAGPIANFKEEYNLFRKNIVSKNLKTYNSFDGKGDMNGKDYLLELTKKDFAIIKTIDNLDDFNKLPKTETYVVKPKDGADSIGLEFLSKDEVFKTVDAADRNTLIQPFINFEYEVSFYFIDKEFQYALYAPDKSRRWELKEYTPTKEDLDFAKSFIEWNNIDHGIQRVDACRDENGELLLVELEDLNPYLSLLDISPQLRDKFVTTLKSSIQKVLDEI</sequence>
<name>A0ABS6DXP0_9FIRM</name>
<protein>
    <recommendedName>
        <fullName evidence="3">ATP-grasp domain-containing protein</fullName>
    </recommendedName>
</protein>
<gene>
    <name evidence="1" type="ORF">KQI20_08695</name>
</gene>
<evidence type="ECO:0000313" key="2">
    <source>
        <dbReference type="Proteomes" id="UP001196301"/>
    </source>
</evidence>
<organism evidence="1 2">
    <name type="scientific">Intestinibacter bartlettii</name>
    <dbReference type="NCBI Taxonomy" id="261299"/>
    <lineage>
        <taxon>Bacteria</taxon>
        <taxon>Bacillati</taxon>
        <taxon>Bacillota</taxon>
        <taxon>Clostridia</taxon>
        <taxon>Peptostreptococcales</taxon>
        <taxon>Peptostreptococcaceae</taxon>
        <taxon>Intestinibacter</taxon>
    </lineage>
</organism>
<evidence type="ECO:0000313" key="1">
    <source>
        <dbReference type="EMBL" id="MBU5336515.1"/>
    </source>
</evidence>
<reference evidence="1 2" key="1">
    <citation type="submission" date="2021-06" db="EMBL/GenBank/DDBJ databases">
        <authorList>
            <person name="Sun Q."/>
            <person name="Li D."/>
        </authorList>
    </citation>
    <scope>NUCLEOTIDE SEQUENCE [LARGE SCALE GENOMIC DNA]</scope>
    <source>
        <strain evidence="1 2">N19</strain>
    </source>
</reference>
<dbReference type="Proteomes" id="UP001196301">
    <property type="component" value="Unassembled WGS sequence"/>
</dbReference>
<comment type="caution">
    <text evidence="1">The sequence shown here is derived from an EMBL/GenBank/DDBJ whole genome shotgun (WGS) entry which is preliminary data.</text>
</comment>